<proteinExistence type="predicted"/>
<organism evidence="1 2">
    <name type="scientific">Streptomyces palmae</name>
    <dbReference type="NCBI Taxonomy" id="1701085"/>
    <lineage>
        <taxon>Bacteria</taxon>
        <taxon>Bacillati</taxon>
        <taxon>Actinomycetota</taxon>
        <taxon>Actinomycetes</taxon>
        <taxon>Kitasatosporales</taxon>
        <taxon>Streptomycetaceae</taxon>
        <taxon>Streptomyces</taxon>
    </lineage>
</organism>
<keyword evidence="2" id="KW-1185">Reference proteome</keyword>
<sequence>MRITTGGIGREPGMLIRMRVVSVVSVFGSSGLAADRVSASSAPSNGACCVGFSDGYWRDPYGGVPDG</sequence>
<dbReference type="AlphaFoldDB" id="A0A4Z0FVS2"/>
<dbReference type="Proteomes" id="UP000297948">
    <property type="component" value="Unassembled WGS sequence"/>
</dbReference>
<gene>
    <name evidence="1" type="ORF">E4099_30465</name>
</gene>
<accession>A0A4Z0FVS2</accession>
<protein>
    <submittedName>
        <fullName evidence="1">Uncharacterized protein</fullName>
    </submittedName>
</protein>
<comment type="caution">
    <text evidence="1">The sequence shown here is derived from an EMBL/GenBank/DDBJ whole genome shotgun (WGS) entry which is preliminary data.</text>
</comment>
<reference evidence="1 2" key="1">
    <citation type="submission" date="2019-03" db="EMBL/GenBank/DDBJ databases">
        <authorList>
            <person name="Gonzalez-Pimentel J.L."/>
        </authorList>
    </citation>
    <scope>NUCLEOTIDE SEQUENCE [LARGE SCALE GENOMIC DNA]</scope>
    <source>
        <strain evidence="1 2">JCM 31289</strain>
    </source>
</reference>
<evidence type="ECO:0000313" key="2">
    <source>
        <dbReference type="Proteomes" id="UP000297948"/>
    </source>
</evidence>
<dbReference type="OrthoDB" id="4328279at2"/>
<dbReference type="EMBL" id="SRID01000532">
    <property type="protein sequence ID" value="TGA86378.1"/>
    <property type="molecule type" value="Genomic_DNA"/>
</dbReference>
<name>A0A4Z0FVS2_9ACTN</name>
<evidence type="ECO:0000313" key="1">
    <source>
        <dbReference type="EMBL" id="TGA86378.1"/>
    </source>
</evidence>